<evidence type="ECO:0000256" key="2">
    <source>
        <dbReference type="ARBA" id="ARBA00006751"/>
    </source>
</evidence>
<evidence type="ECO:0000256" key="7">
    <source>
        <dbReference type="PIRNR" id="PIRNR000477"/>
    </source>
</evidence>
<comment type="similarity">
    <text evidence="2 7">Belongs to the PNP/MTAP phosphorylase family.</text>
</comment>
<reference evidence="9 10" key="1">
    <citation type="submission" date="2018-05" db="EMBL/GenBank/DDBJ databases">
        <title>A metagenomic window into the 2 km-deep terrestrial subsurface aquifer revealed taxonomically and functionally diverse microbial community comprising novel uncultured bacterial lineages.</title>
        <authorList>
            <person name="Kadnikov V.V."/>
            <person name="Mardanov A.V."/>
            <person name="Beletsky A.V."/>
            <person name="Banks D."/>
            <person name="Pimenov N.V."/>
            <person name="Frank Y.A."/>
            <person name="Karnachuk O.V."/>
            <person name="Ravin N.V."/>
        </authorList>
    </citation>
    <scope>NUCLEOTIDE SEQUENCE [LARGE SCALE GENOMIC DNA]</scope>
    <source>
        <strain evidence="9">BY5</strain>
    </source>
</reference>
<dbReference type="AlphaFoldDB" id="A0A367ZQ43"/>
<comment type="caution">
    <text evidence="9">The sequence shown here is derived from an EMBL/GenBank/DDBJ whole genome shotgun (WGS) entry which is preliminary data.</text>
</comment>
<comment type="subunit">
    <text evidence="3">Homotrimer.</text>
</comment>
<dbReference type="Proteomes" id="UP000252355">
    <property type="component" value="Unassembled WGS sequence"/>
</dbReference>
<evidence type="ECO:0000256" key="1">
    <source>
        <dbReference type="ARBA" id="ARBA00005058"/>
    </source>
</evidence>
<evidence type="ECO:0000256" key="6">
    <source>
        <dbReference type="ARBA" id="ARBA00022679"/>
    </source>
</evidence>
<dbReference type="NCBIfam" id="TIGR01697">
    <property type="entry name" value="PNPH-PUNA-XAPA"/>
    <property type="match status" value="1"/>
</dbReference>
<dbReference type="PANTHER" id="PTHR11904">
    <property type="entry name" value="METHYLTHIOADENOSINE/PURINE NUCLEOSIDE PHOSPHORYLASE"/>
    <property type="match status" value="1"/>
</dbReference>
<feature type="domain" description="Nucleoside phosphorylase" evidence="8">
    <location>
        <begin position="21"/>
        <end position="268"/>
    </location>
</feature>
<evidence type="ECO:0000313" key="9">
    <source>
        <dbReference type="EMBL" id="RCK80264.1"/>
    </source>
</evidence>
<dbReference type="FunFam" id="3.40.50.1580:FF:000010">
    <property type="entry name" value="Purine nucleoside phosphorylase"/>
    <property type="match status" value="1"/>
</dbReference>
<dbReference type="GO" id="GO:0004731">
    <property type="term" value="F:purine-nucleoside phosphorylase activity"/>
    <property type="evidence" value="ECO:0007669"/>
    <property type="project" value="UniProtKB-EC"/>
</dbReference>
<evidence type="ECO:0000259" key="8">
    <source>
        <dbReference type="Pfam" id="PF01048"/>
    </source>
</evidence>
<dbReference type="UniPathway" id="UPA00606"/>
<proteinExistence type="inferred from homology"/>
<dbReference type="PANTHER" id="PTHR11904:SF9">
    <property type="entry name" value="PURINE NUCLEOSIDE PHOSPHORYLASE-RELATED"/>
    <property type="match status" value="1"/>
</dbReference>
<dbReference type="NCBIfam" id="TIGR01700">
    <property type="entry name" value="PNPH"/>
    <property type="match status" value="1"/>
</dbReference>
<dbReference type="GO" id="GO:0005737">
    <property type="term" value="C:cytoplasm"/>
    <property type="evidence" value="ECO:0007669"/>
    <property type="project" value="TreeGrafter"/>
</dbReference>
<dbReference type="InterPro" id="IPR000845">
    <property type="entry name" value="Nucleoside_phosphorylase_d"/>
</dbReference>
<dbReference type="InterPro" id="IPR011270">
    <property type="entry name" value="Pur_Nuc_Pase_Ino/Guo-sp"/>
</dbReference>
<evidence type="ECO:0000313" key="10">
    <source>
        <dbReference type="Proteomes" id="UP000252355"/>
    </source>
</evidence>
<comment type="function">
    <text evidence="7">The purine nucleoside phosphorylases catalyze the phosphorolytic breakdown of the N-glycosidic bond in the beta-(deoxy)ribonucleoside molecules, with the formation of the corresponding free purine bases and pentose-1-phosphate.</text>
</comment>
<dbReference type="InterPro" id="IPR018099">
    <property type="entry name" value="Purine_phosphorylase-2_CS"/>
</dbReference>
<dbReference type="NCBIfam" id="NF006054">
    <property type="entry name" value="PRK08202.1"/>
    <property type="match status" value="1"/>
</dbReference>
<keyword evidence="5 7" id="KW-0328">Glycosyltransferase</keyword>
<dbReference type="Gene3D" id="3.40.50.1580">
    <property type="entry name" value="Nucleoside phosphorylase domain"/>
    <property type="match status" value="1"/>
</dbReference>
<dbReference type="PROSITE" id="PS01240">
    <property type="entry name" value="PNP_MTAP_2"/>
    <property type="match status" value="1"/>
</dbReference>
<dbReference type="Pfam" id="PF01048">
    <property type="entry name" value="PNP_UDP_1"/>
    <property type="match status" value="1"/>
</dbReference>
<evidence type="ECO:0000256" key="4">
    <source>
        <dbReference type="ARBA" id="ARBA00022553"/>
    </source>
</evidence>
<keyword evidence="6 7" id="KW-0808">Transferase</keyword>
<dbReference type="CDD" id="cd09009">
    <property type="entry name" value="PNP-EcPNPII_like"/>
    <property type="match status" value="1"/>
</dbReference>
<gene>
    <name evidence="9" type="ORF">OZSIB_3446</name>
</gene>
<name>A0A367ZQ43_9BACT</name>
<evidence type="ECO:0000256" key="5">
    <source>
        <dbReference type="ARBA" id="ARBA00022676"/>
    </source>
</evidence>
<comment type="pathway">
    <text evidence="1 7">Purine metabolism; purine nucleoside salvage.</text>
</comment>
<protein>
    <recommendedName>
        <fullName evidence="7">Purine nucleoside phosphorylase</fullName>
        <ecNumber evidence="7">2.4.2.1</ecNumber>
    </recommendedName>
    <alternativeName>
        <fullName evidence="7">Inosine-guanosine phosphorylase</fullName>
    </alternativeName>
</protein>
<dbReference type="EMBL" id="QOQW01000007">
    <property type="protein sequence ID" value="RCK80264.1"/>
    <property type="molecule type" value="Genomic_DNA"/>
</dbReference>
<dbReference type="SUPFAM" id="SSF53167">
    <property type="entry name" value="Purine and uridine phosphorylases"/>
    <property type="match status" value="1"/>
</dbReference>
<dbReference type="GO" id="GO:0009116">
    <property type="term" value="P:nucleoside metabolic process"/>
    <property type="evidence" value="ECO:0007669"/>
    <property type="project" value="InterPro"/>
</dbReference>
<evidence type="ECO:0000256" key="3">
    <source>
        <dbReference type="ARBA" id="ARBA00011233"/>
    </source>
</evidence>
<dbReference type="InterPro" id="IPR011268">
    <property type="entry name" value="Purine_phosphorylase"/>
</dbReference>
<sequence>MKQKIAEAVQYLKNRVFRTPTIAVVLGSGLGSFADHLETKTAVPYHDIPHFPVSTVKGHAGQLVFGTWAGKELVVMQGRFHCYEGYAMSEVTFPIRVMHALGAHDLIITNASGGLNRNFQVGDLMVMTDHINFMGQNPLIGPNDDSLGPRFPPMQGVYTPELVDLAMKIGREIGAPMQKGVYLAVTGPTYETAAELRAFRLLGADAVGMSTVPEVIVAVHAGMKRILGISCVTDMATGEGHEAVDHELVVKAAAAAQPYFLKLLQNVIASL</sequence>
<dbReference type="InterPro" id="IPR035994">
    <property type="entry name" value="Nucleoside_phosphorylase_sf"/>
</dbReference>
<dbReference type="EC" id="2.4.2.1" evidence="7"/>
<organism evidence="9 10">
    <name type="scientific">Candidatus Ozemobacter sibiricus</name>
    <dbReference type="NCBI Taxonomy" id="2268124"/>
    <lineage>
        <taxon>Bacteria</taxon>
        <taxon>Candidatus Ozemobacteria</taxon>
        <taxon>Candidatus Ozemobacterales</taxon>
        <taxon>Candidatus Ozemobacteraceae</taxon>
        <taxon>Candidatus Ozemobacter</taxon>
    </lineage>
</organism>
<dbReference type="PIRSF" id="PIRSF000477">
    <property type="entry name" value="PurNPase"/>
    <property type="match status" value="1"/>
</dbReference>
<accession>A0A367ZQ43</accession>
<keyword evidence="4" id="KW-0597">Phosphoprotein</keyword>